<feature type="compositionally biased region" description="Basic residues" evidence="1">
    <location>
        <begin position="211"/>
        <end position="223"/>
    </location>
</feature>
<feature type="region of interest" description="Disordered" evidence="1">
    <location>
        <begin position="100"/>
        <end position="339"/>
    </location>
</feature>
<evidence type="ECO:0000256" key="1">
    <source>
        <dbReference type="SAM" id="MobiDB-lite"/>
    </source>
</evidence>
<gene>
    <name evidence="2" type="ORF">AVDCRST_MAG01-01-1570</name>
</gene>
<feature type="compositionally biased region" description="Low complexity" evidence="1">
    <location>
        <begin position="173"/>
        <end position="183"/>
    </location>
</feature>
<feature type="compositionally biased region" description="Basic residues" evidence="1">
    <location>
        <begin position="120"/>
        <end position="130"/>
    </location>
</feature>
<keyword evidence="2" id="KW-0560">Oxidoreductase</keyword>
<proteinExistence type="predicted"/>
<feature type="non-terminal residue" evidence="2">
    <location>
        <position position="339"/>
    </location>
</feature>
<feature type="non-terminal residue" evidence="2">
    <location>
        <position position="1"/>
    </location>
</feature>
<feature type="compositionally biased region" description="Basic and acidic residues" evidence="1">
    <location>
        <begin position="274"/>
        <end position="283"/>
    </location>
</feature>
<feature type="compositionally biased region" description="Basic residues" evidence="1">
    <location>
        <begin position="1"/>
        <end position="21"/>
    </location>
</feature>
<reference evidence="2" key="1">
    <citation type="submission" date="2020-02" db="EMBL/GenBank/DDBJ databases">
        <authorList>
            <person name="Meier V. D."/>
        </authorList>
    </citation>
    <scope>NUCLEOTIDE SEQUENCE</scope>
    <source>
        <strain evidence="2">AVDCRST_MAG01</strain>
    </source>
</reference>
<feature type="region of interest" description="Disordered" evidence="1">
    <location>
        <begin position="1"/>
        <end position="85"/>
    </location>
</feature>
<feature type="compositionally biased region" description="Basic residues" evidence="1">
    <location>
        <begin position="244"/>
        <end position="264"/>
    </location>
</feature>
<name>A0A6J4PA86_9ACTN</name>
<feature type="compositionally biased region" description="Basic and acidic residues" evidence="1">
    <location>
        <begin position="229"/>
        <end position="243"/>
    </location>
</feature>
<dbReference type="GO" id="GO:0004022">
    <property type="term" value="F:alcohol dehydrogenase (NAD+) activity"/>
    <property type="evidence" value="ECO:0007669"/>
    <property type="project" value="UniProtKB-EC"/>
</dbReference>
<evidence type="ECO:0000313" key="2">
    <source>
        <dbReference type="EMBL" id="CAA9410326.1"/>
    </source>
</evidence>
<feature type="compositionally biased region" description="Basic and acidic residues" evidence="1">
    <location>
        <begin position="53"/>
        <end position="62"/>
    </location>
</feature>
<dbReference type="EC" id="1.1.1.1" evidence="2"/>
<dbReference type="AlphaFoldDB" id="A0A6J4PA86"/>
<feature type="compositionally biased region" description="Basic residues" evidence="1">
    <location>
        <begin position="63"/>
        <end position="85"/>
    </location>
</feature>
<dbReference type="EMBL" id="CADCUW010000230">
    <property type="protein sequence ID" value="CAA9410326.1"/>
    <property type="molecule type" value="Genomic_DNA"/>
</dbReference>
<protein>
    <submittedName>
        <fullName evidence="2">Alcohol dehydrogenase</fullName>
        <ecNumber evidence="2">1.1.1.1</ecNumber>
    </submittedName>
</protein>
<feature type="compositionally biased region" description="Basic residues" evidence="1">
    <location>
        <begin position="284"/>
        <end position="294"/>
    </location>
</feature>
<accession>A0A6J4PA86</accession>
<organism evidence="2">
    <name type="scientific">uncultured Rubrobacteraceae bacterium</name>
    <dbReference type="NCBI Taxonomy" id="349277"/>
    <lineage>
        <taxon>Bacteria</taxon>
        <taxon>Bacillati</taxon>
        <taxon>Actinomycetota</taxon>
        <taxon>Rubrobacteria</taxon>
        <taxon>Rubrobacterales</taxon>
        <taxon>Rubrobacteraceae</taxon>
        <taxon>environmental samples</taxon>
    </lineage>
</organism>
<sequence length="339" mass="39255">DHHPFRPSRRGRRPVRHRRDRAARARTGPRPRDGRGVRRLPLGLDVRQRRRPRCDVPADLRPRDRRAHRRGRRRRRGLGRRRAGVRRLVRRQLRLLPGLPRGRLHPLRAPPDPRLGLPGRLRRGHGRPRLRAGANPGRVHRRRCGAHGLRGRDRVQRAQAQPGRAGRPRRGSRPGWSRPPGRAVRQQDGLRDRGNLARGRQGGRSQEARRPPLRRQHRRRRGRAAAGPGRREGRAGHREQLRRDGRHHRRAAPQRRAPRRRGRAGAHPGQPVPDPHDQQDRARPPVRHRARRRRDPALRGANRGPAHDRGASPGRGRRGLRPHDVRRCPLPHGPHHRQV</sequence>